<name>F9UJJ1_9BACT</name>
<sequence>MNKRECVGCGASLSAYSQICSFCNANNPLPSKSEKHDDKSSVALNEKLLSNIKVTKNNTAESKKISLQKQKKLQKWNSKSNSKSKKILIVVIVILVLFGVVLPAIFIGLAYGIIFR</sequence>
<organism evidence="2 3">
    <name type="scientific">Mycoplasmopsis columbina SF7</name>
    <dbReference type="NCBI Taxonomy" id="1037410"/>
    <lineage>
        <taxon>Bacteria</taxon>
        <taxon>Bacillati</taxon>
        <taxon>Mycoplasmatota</taxon>
        <taxon>Mycoplasmoidales</taxon>
        <taxon>Metamycoplasmataceae</taxon>
        <taxon>Mycoplasmopsis</taxon>
    </lineage>
</organism>
<accession>F9UJJ1</accession>
<keyword evidence="1" id="KW-0472">Membrane</keyword>
<gene>
    <name evidence="2" type="ORF">MCSF7_00181</name>
</gene>
<proteinExistence type="predicted"/>
<dbReference type="STRING" id="1037410.MCSF7_00181"/>
<protein>
    <submittedName>
        <fullName evidence="2">Uncharacterized protein</fullName>
    </submittedName>
</protein>
<dbReference type="RefSeq" id="WP_006608458.1">
    <property type="nucleotide sequence ID" value="NZ_AFXA01000008.1"/>
</dbReference>
<evidence type="ECO:0000313" key="2">
    <source>
        <dbReference type="EMBL" id="EGV00372.1"/>
    </source>
</evidence>
<evidence type="ECO:0000256" key="1">
    <source>
        <dbReference type="SAM" id="Phobius"/>
    </source>
</evidence>
<reference evidence="2 3" key="1">
    <citation type="journal article" date="2013" name="Genome Announc.">
        <title>Genome Sequence of Mycoplasma columbinum Strain SF7.</title>
        <authorList>
            <person name="Guo Z."/>
            <person name="Xu X."/>
            <person name="Zheng Q."/>
            <person name="Li T."/>
            <person name="Kuang S."/>
            <person name="Zhang Z."/>
            <person name="Chen Y."/>
            <person name="Lu X."/>
            <person name="Zhou R."/>
            <person name="Bi D."/>
            <person name="Jin H."/>
        </authorList>
    </citation>
    <scope>NUCLEOTIDE SEQUENCE [LARGE SCALE GENOMIC DNA]</scope>
    <source>
        <strain evidence="2 3">SF7</strain>
    </source>
</reference>
<keyword evidence="3" id="KW-1185">Reference proteome</keyword>
<dbReference type="AlphaFoldDB" id="F9UJJ1"/>
<keyword evidence="1" id="KW-0812">Transmembrane</keyword>
<feature type="transmembrane region" description="Helical" evidence="1">
    <location>
        <begin position="87"/>
        <end position="114"/>
    </location>
</feature>
<dbReference type="Proteomes" id="UP000004978">
    <property type="component" value="Unassembled WGS sequence"/>
</dbReference>
<keyword evidence="1" id="KW-1133">Transmembrane helix</keyword>
<comment type="caution">
    <text evidence="2">The sequence shown here is derived from an EMBL/GenBank/DDBJ whole genome shotgun (WGS) entry which is preliminary data.</text>
</comment>
<dbReference type="EMBL" id="AFXA01000008">
    <property type="protein sequence ID" value="EGV00372.1"/>
    <property type="molecule type" value="Genomic_DNA"/>
</dbReference>
<evidence type="ECO:0000313" key="3">
    <source>
        <dbReference type="Proteomes" id="UP000004978"/>
    </source>
</evidence>